<organism evidence="3 4">
    <name type="scientific">Halobiforma nitratireducens JCM 10879</name>
    <dbReference type="NCBI Taxonomy" id="1227454"/>
    <lineage>
        <taxon>Archaea</taxon>
        <taxon>Methanobacteriati</taxon>
        <taxon>Methanobacteriota</taxon>
        <taxon>Stenosarchaea group</taxon>
        <taxon>Halobacteria</taxon>
        <taxon>Halobacteriales</taxon>
        <taxon>Natrialbaceae</taxon>
        <taxon>Halobiforma</taxon>
    </lineage>
</organism>
<dbReference type="OrthoDB" id="8635at2157"/>
<protein>
    <submittedName>
        <fullName evidence="3">NADPH-dependent F420 reductase</fullName>
    </submittedName>
</protein>
<dbReference type="Proteomes" id="UP000011607">
    <property type="component" value="Unassembled WGS sequence"/>
</dbReference>
<dbReference type="GO" id="GO:0006740">
    <property type="term" value="P:NADPH regeneration"/>
    <property type="evidence" value="ECO:0007669"/>
    <property type="project" value="InterPro"/>
</dbReference>
<dbReference type="EMBL" id="AOMA01000142">
    <property type="protein sequence ID" value="EMA33384.1"/>
    <property type="molecule type" value="Genomic_DNA"/>
</dbReference>
<dbReference type="InterPro" id="IPR028939">
    <property type="entry name" value="P5C_Rdtase_cat_N"/>
</dbReference>
<dbReference type="NCBIfam" id="TIGR01915">
    <property type="entry name" value="npdG"/>
    <property type="match status" value="1"/>
</dbReference>
<sequence>MRIALLGGTGDIGEGLALRFARDTDHEVLVGSRDPEKARDAVEEYEETLAEHGEGDPDLNGFANEMAADRADVVVLSVPPYYAGDTVEAVADSLDEDTILVTPAVGMQGDEDGMHYHPPGTGSVTELVAQRAPDEVPVVGAYHNLAAGKLADLEVEFDLDTLVVADNEDAKTTVRQLTAEIEGLRALDAGPLANAAEVESVTPLVINIARYNDELEDVGAKWV</sequence>
<dbReference type="PATRIC" id="fig|1227454.3.peg.2901"/>
<dbReference type="Gene3D" id="3.40.50.720">
    <property type="entry name" value="NAD(P)-binding Rossmann-like Domain"/>
    <property type="match status" value="1"/>
</dbReference>
<keyword evidence="1" id="KW-0560">Oxidoreductase</keyword>
<dbReference type="GO" id="GO:0016651">
    <property type="term" value="F:oxidoreductase activity, acting on NAD(P)H"/>
    <property type="evidence" value="ECO:0007669"/>
    <property type="project" value="InterPro"/>
</dbReference>
<dbReference type="AlphaFoldDB" id="M0LLP4"/>
<feature type="domain" description="Pyrroline-5-carboxylate reductase catalytic N-terminal" evidence="2">
    <location>
        <begin position="2"/>
        <end position="105"/>
    </location>
</feature>
<dbReference type="GO" id="GO:0050661">
    <property type="term" value="F:NADP binding"/>
    <property type="evidence" value="ECO:0007669"/>
    <property type="project" value="InterPro"/>
</dbReference>
<dbReference type="PANTHER" id="PTHR14239:SF0">
    <property type="entry name" value="F420-DEPENDENT NADP REDUCTASE"/>
    <property type="match status" value="1"/>
</dbReference>
<dbReference type="GO" id="GO:0008823">
    <property type="term" value="F:cupric reductase (NADH) activity"/>
    <property type="evidence" value="ECO:0007669"/>
    <property type="project" value="TreeGrafter"/>
</dbReference>
<proteinExistence type="predicted"/>
<dbReference type="RefSeq" id="WP_006673734.1">
    <property type="nucleotide sequence ID" value="NZ_AOMA01000142.1"/>
</dbReference>
<dbReference type="InterPro" id="IPR036291">
    <property type="entry name" value="NAD(P)-bd_dom_sf"/>
</dbReference>
<dbReference type="GO" id="GO:0015677">
    <property type="term" value="P:copper ion import"/>
    <property type="evidence" value="ECO:0007669"/>
    <property type="project" value="TreeGrafter"/>
</dbReference>
<dbReference type="GO" id="GO:0052851">
    <property type="term" value="F:ferric-chelate reductase (NADPH) activity"/>
    <property type="evidence" value="ECO:0007669"/>
    <property type="project" value="TreeGrafter"/>
</dbReference>
<keyword evidence="4" id="KW-1185">Reference proteome</keyword>
<accession>M0LLP4</accession>
<dbReference type="Pfam" id="PF03807">
    <property type="entry name" value="F420_oxidored"/>
    <property type="match status" value="1"/>
</dbReference>
<evidence type="ECO:0000259" key="2">
    <source>
        <dbReference type="Pfam" id="PF03807"/>
    </source>
</evidence>
<dbReference type="STRING" id="1227454.C446_14179"/>
<reference evidence="3 4" key="1">
    <citation type="journal article" date="2014" name="PLoS Genet.">
        <title>Phylogenetically driven sequencing of extremely halophilic archaea reveals strategies for static and dynamic osmo-response.</title>
        <authorList>
            <person name="Becker E.A."/>
            <person name="Seitzer P.M."/>
            <person name="Tritt A."/>
            <person name="Larsen D."/>
            <person name="Krusor M."/>
            <person name="Yao A.I."/>
            <person name="Wu D."/>
            <person name="Madern D."/>
            <person name="Eisen J.A."/>
            <person name="Darling A.E."/>
            <person name="Facciotti M.T."/>
        </authorList>
    </citation>
    <scope>NUCLEOTIDE SEQUENCE [LARGE SCALE GENOMIC DNA]</scope>
    <source>
        <strain evidence="3 4">JCM 10879</strain>
    </source>
</reference>
<dbReference type="GO" id="GO:0005886">
    <property type="term" value="C:plasma membrane"/>
    <property type="evidence" value="ECO:0007669"/>
    <property type="project" value="TreeGrafter"/>
</dbReference>
<dbReference type="PANTHER" id="PTHR14239">
    <property type="entry name" value="DUDULIN-RELATED"/>
    <property type="match status" value="1"/>
</dbReference>
<dbReference type="SUPFAM" id="SSF51735">
    <property type="entry name" value="NAD(P)-binding Rossmann-fold domains"/>
    <property type="match status" value="1"/>
</dbReference>
<dbReference type="InterPro" id="IPR010185">
    <property type="entry name" value="NpdG"/>
</dbReference>
<comment type="caution">
    <text evidence="3">The sequence shown here is derived from an EMBL/GenBank/DDBJ whole genome shotgun (WGS) entry which is preliminary data.</text>
</comment>
<evidence type="ECO:0000256" key="1">
    <source>
        <dbReference type="ARBA" id="ARBA00023002"/>
    </source>
</evidence>
<evidence type="ECO:0000313" key="3">
    <source>
        <dbReference type="EMBL" id="EMA33384.1"/>
    </source>
</evidence>
<dbReference type="InterPro" id="IPR051267">
    <property type="entry name" value="STEAP_metalloreductase"/>
</dbReference>
<name>M0LLP4_9EURY</name>
<evidence type="ECO:0000313" key="4">
    <source>
        <dbReference type="Proteomes" id="UP000011607"/>
    </source>
</evidence>
<gene>
    <name evidence="3" type="ORF">C446_14179</name>
</gene>
<dbReference type="eggNOG" id="arCOG00457">
    <property type="taxonomic scope" value="Archaea"/>
</dbReference>
<dbReference type="GO" id="GO:0070967">
    <property type="term" value="F:coenzyme F420 binding"/>
    <property type="evidence" value="ECO:0007669"/>
    <property type="project" value="InterPro"/>
</dbReference>